<keyword evidence="1" id="KW-0732">Signal</keyword>
<accession>A0A7S1FKP2</accession>
<feature type="signal peptide" evidence="1">
    <location>
        <begin position="1"/>
        <end position="18"/>
    </location>
</feature>
<organism evidence="2">
    <name type="scientific">Corethron hystrix</name>
    <dbReference type="NCBI Taxonomy" id="216773"/>
    <lineage>
        <taxon>Eukaryota</taxon>
        <taxon>Sar</taxon>
        <taxon>Stramenopiles</taxon>
        <taxon>Ochrophyta</taxon>
        <taxon>Bacillariophyta</taxon>
        <taxon>Coscinodiscophyceae</taxon>
        <taxon>Corethrophycidae</taxon>
        <taxon>Corethrales</taxon>
        <taxon>Corethraceae</taxon>
        <taxon>Corethron</taxon>
    </lineage>
</organism>
<evidence type="ECO:0000256" key="1">
    <source>
        <dbReference type="SAM" id="SignalP"/>
    </source>
</evidence>
<dbReference type="EMBL" id="HBFR01002039">
    <property type="protein sequence ID" value="CAD8874145.1"/>
    <property type="molecule type" value="Transcribed_RNA"/>
</dbReference>
<protein>
    <submittedName>
        <fullName evidence="2">Uncharacterized protein</fullName>
    </submittedName>
</protein>
<reference evidence="2" key="1">
    <citation type="submission" date="2021-01" db="EMBL/GenBank/DDBJ databases">
        <authorList>
            <person name="Corre E."/>
            <person name="Pelletier E."/>
            <person name="Niang G."/>
            <person name="Scheremetjew M."/>
            <person name="Finn R."/>
            <person name="Kale V."/>
            <person name="Holt S."/>
            <person name="Cochrane G."/>
            <person name="Meng A."/>
            <person name="Brown T."/>
            <person name="Cohen L."/>
        </authorList>
    </citation>
    <scope>NUCLEOTIDE SEQUENCE</scope>
    <source>
        <strain evidence="2">308</strain>
    </source>
</reference>
<gene>
    <name evidence="2" type="ORF">CHYS00102_LOCUS1308</name>
</gene>
<feature type="chain" id="PRO_5030810952" evidence="1">
    <location>
        <begin position="19"/>
        <end position="263"/>
    </location>
</feature>
<sequence>MKISAIALLAVFGTAAAGAPELSLNVRDGSFGDLDGLDPTLKWSTSTSTGDLNLEAGVEAAVRPTTDIASLPRSFWGKASQDIGAWGVSAQADVSASDLGSADIEINAVNADEDLSLKVLASAGDGFSVSSVEATKEFDSGDARVSLNPRYDVANASADVVIGYDSGDTSVEVTASADEQNVKVSQQIDDNNRITPSLALQSKDISVEWERSLDDGNSVTTTFTPNQAVDIEWNDAAWTANINLPIDDGLGGANVSIKRELNF</sequence>
<name>A0A7S1FKP2_9STRA</name>
<proteinExistence type="predicted"/>
<dbReference type="AlphaFoldDB" id="A0A7S1FKP2"/>
<evidence type="ECO:0000313" key="2">
    <source>
        <dbReference type="EMBL" id="CAD8874145.1"/>
    </source>
</evidence>